<dbReference type="GO" id="GO:0009252">
    <property type="term" value="P:peptidoglycan biosynthetic process"/>
    <property type="evidence" value="ECO:0007669"/>
    <property type="project" value="UniProtKB-UniRule"/>
</dbReference>
<feature type="domain" description="Mur ligase C-terminal" evidence="10">
    <location>
        <begin position="342"/>
        <end position="470"/>
    </location>
</feature>
<keyword evidence="7" id="KW-0547">Nucleotide-binding</keyword>
<dbReference type="GO" id="GO:0051301">
    <property type="term" value="P:cell division"/>
    <property type="evidence" value="ECO:0007669"/>
    <property type="project" value="UniProtKB-KW"/>
</dbReference>
<comment type="cofactor">
    <cofactor evidence="7">
        <name>Mg(2+)</name>
        <dbReference type="ChEBI" id="CHEBI:18420"/>
    </cofactor>
</comment>
<dbReference type="InterPro" id="IPR005761">
    <property type="entry name" value="UDP-N-AcMur-Glu-dNH2Pim_ligase"/>
</dbReference>
<keyword evidence="7" id="KW-0067">ATP-binding</keyword>
<keyword evidence="4 7" id="KW-0573">Peptidoglycan synthesis</keyword>
<evidence type="ECO:0000256" key="5">
    <source>
        <dbReference type="ARBA" id="ARBA00023306"/>
    </source>
</evidence>
<comment type="function">
    <text evidence="7">Catalyzes the addition of an amino acid to the nucleotide precursor UDP-N-acetylmuramoyl-L-alanyl-D-glutamate (UMAG) in the biosynthesis of bacterial cell-wall peptidoglycan.</text>
</comment>
<evidence type="ECO:0000256" key="4">
    <source>
        <dbReference type="ARBA" id="ARBA00022984"/>
    </source>
</evidence>
<comment type="pathway">
    <text evidence="7 8">Cell wall biogenesis; peptidoglycan biosynthesis.</text>
</comment>
<dbReference type="PANTHER" id="PTHR23135">
    <property type="entry name" value="MUR LIGASE FAMILY MEMBER"/>
    <property type="match status" value="1"/>
</dbReference>
<evidence type="ECO:0000259" key="9">
    <source>
        <dbReference type="Pfam" id="PF01225"/>
    </source>
</evidence>
<evidence type="ECO:0000256" key="6">
    <source>
        <dbReference type="ARBA" id="ARBA00023316"/>
    </source>
</evidence>
<dbReference type="NCBIfam" id="TIGR01085">
    <property type="entry name" value="murE"/>
    <property type="match status" value="1"/>
</dbReference>
<dbReference type="PATRIC" id="fig|1653479.3.peg.3056"/>
<comment type="subcellular location">
    <subcellularLocation>
        <location evidence="7 8">Cytoplasm</location>
    </subcellularLocation>
</comment>
<evidence type="ECO:0000256" key="8">
    <source>
        <dbReference type="RuleBase" id="RU004135"/>
    </source>
</evidence>
<dbReference type="GO" id="GO:0000287">
    <property type="term" value="F:magnesium ion binding"/>
    <property type="evidence" value="ECO:0007669"/>
    <property type="project" value="UniProtKB-UniRule"/>
</dbReference>
<evidence type="ECO:0000313" key="13">
    <source>
        <dbReference type="Proteomes" id="UP000076038"/>
    </source>
</evidence>
<evidence type="ECO:0000256" key="7">
    <source>
        <dbReference type="HAMAP-Rule" id="MF_00208"/>
    </source>
</evidence>
<feature type="domain" description="Mur ligase central" evidence="11">
    <location>
        <begin position="120"/>
        <end position="319"/>
    </location>
</feature>
<dbReference type="RefSeq" id="WP_080966331.1">
    <property type="nucleotide sequence ID" value="NZ_CP015220.1"/>
</dbReference>
<dbReference type="PANTHER" id="PTHR23135:SF4">
    <property type="entry name" value="UDP-N-ACETYLMURAMOYL-L-ALANYL-D-GLUTAMATE--2,6-DIAMINOPIMELATE LIGASE MURE HOMOLOG, CHLOROPLASTIC"/>
    <property type="match status" value="1"/>
</dbReference>
<dbReference type="OrthoDB" id="9800958at2"/>
<dbReference type="InterPro" id="IPR013221">
    <property type="entry name" value="Mur_ligase_cen"/>
</dbReference>
<keyword evidence="5 7" id="KW-0131">Cell cycle</keyword>
<feature type="binding site" evidence="7">
    <location>
        <begin position="122"/>
        <end position="128"/>
    </location>
    <ligand>
        <name>ATP</name>
        <dbReference type="ChEBI" id="CHEBI:30616"/>
    </ligand>
</feature>
<dbReference type="Pfam" id="PF01225">
    <property type="entry name" value="Mur_ligase"/>
    <property type="match status" value="1"/>
</dbReference>
<dbReference type="UniPathway" id="UPA00219"/>
<feature type="binding site" evidence="7">
    <location>
        <position position="199"/>
    </location>
    <ligand>
        <name>UDP-N-acetyl-alpha-D-muramoyl-L-alanyl-D-glutamate</name>
        <dbReference type="ChEBI" id="CHEBI:83900"/>
    </ligand>
</feature>
<evidence type="ECO:0000256" key="3">
    <source>
        <dbReference type="ARBA" id="ARBA00022960"/>
    </source>
</evidence>
<dbReference type="Gene3D" id="3.40.1190.10">
    <property type="entry name" value="Mur-like, catalytic domain"/>
    <property type="match status" value="1"/>
</dbReference>
<accession>A0A143QMY5</accession>
<dbReference type="SUPFAM" id="SSF53623">
    <property type="entry name" value="MurD-like peptide ligases, catalytic domain"/>
    <property type="match status" value="1"/>
</dbReference>
<dbReference type="AlphaFoldDB" id="A0A143QMY5"/>
<keyword evidence="3 7" id="KW-0133">Cell shape</keyword>
<dbReference type="GO" id="GO:0005524">
    <property type="term" value="F:ATP binding"/>
    <property type="evidence" value="ECO:0007669"/>
    <property type="project" value="UniProtKB-UniRule"/>
</dbReference>
<keyword evidence="7" id="KW-0963">Cytoplasm</keyword>
<feature type="binding site" evidence="7">
    <location>
        <position position="191"/>
    </location>
    <ligand>
        <name>UDP-N-acetyl-alpha-D-muramoyl-L-alanyl-D-glutamate</name>
        <dbReference type="ChEBI" id="CHEBI:83900"/>
    </ligand>
</feature>
<dbReference type="InterPro" id="IPR000713">
    <property type="entry name" value="Mur_ligase_N"/>
</dbReference>
<sequence length="501" mass="52800">MIEPDLGRGGTSSIGVGVELNELALSIGAAPSIRSVRVTGASDDSRTVRPGDLYVALPGRRAHGLDFELEAKARGAVAALSDRASTVLPTLVVPNPRRRVGEVCARIHRFAHRDLDLYGVTGTNGKTSTTLLLGAGLAAAGDSVATMTGIGLAGPHGEEKSARTTPEAATVHRTLRRFRDEGATAVALEVSSHAVTEHRVDGLRFAVMGFLNLTPDHLDYHGDMDSYFAAKAELFSAHRSTRAVVNVGDPYGTILAGRLDIPCWTWSTADRGADVRGENIECTDVGTSLTARTPMGDVEIRLPLLGPHQAENALAALTMALAAGRDIAAVAAGLERLDAVPGRLERVDVGQPFLAVVDYMHNTAGQRTLLPFVRNVVSGRLIVVVGATGERDPGKRFPLGRTAAVLADVVIVSDESPLSEDPGTIRAAVEEGARAARSAVVVVEADRRRAVEHAVAIAQPGDAVVVAGRGCDAEQVYGDHIVRFDDREVLRDVLAAHVARS</sequence>
<keyword evidence="2 7" id="KW-0132">Cell division</keyword>
<feature type="modified residue" description="N6-carboxylysine" evidence="7">
    <location>
        <position position="231"/>
    </location>
</feature>
<reference evidence="13" key="2">
    <citation type="submission" date="2016-04" db="EMBL/GenBank/DDBJ databases">
        <title>Complete Genome and Plasmid Sequences for Rhodococcus fascians D188 and Draft Sequences for Rhodococcus spp. Isolates PBTS 1 and PBTS 2.</title>
        <authorList>
            <person name="Stamer R."/>
            <person name="Vereecke D."/>
            <person name="Zhang Y."/>
            <person name="Schilkey F."/>
            <person name="Devitt N."/>
            <person name="Randall J."/>
        </authorList>
    </citation>
    <scope>NUCLEOTIDE SEQUENCE [LARGE SCALE GENOMIC DNA]</scope>
    <source>
        <strain evidence="13">PBTS2</strain>
    </source>
</reference>
<dbReference type="InterPro" id="IPR004101">
    <property type="entry name" value="Mur_ligase_C"/>
</dbReference>
<name>A0A143QMY5_RHOFA</name>
<feature type="domain" description="Mur ligase N-terminal catalytic" evidence="9">
    <location>
        <begin position="42"/>
        <end position="87"/>
    </location>
</feature>
<evidence type="ECO:0000259" key="10">
    <source>
        <dbReference type="Pfam" id="PF02875"/>
    </source>
</evidence>
<dbReference type="EC" id="6.3.2.-" evidence="7"/>
<evidence type="ECO:0000313" key="12">
    <source>
        <dbReference type="EMBL" id="AMY24311.1"/>
    </source>
</evidence>
<dbReference type="GO" id="GO:0071555">
    <property type="term" value="P:cell wall organization"/>
    <property type="evidence" value="ECO:0007669"/>
    <property type="project" value="UniProtKB-KW"/>
</dbReference>
<keyword evidence="7 12" id="KW-0436">Ligase</keyword>
<comment type="similarity">
    <text evidence="1 7">Belongs to the MurCDEF family. MurE subfamily.</text>
</comment>
<comment type="PTM">
    <text evidence="7">Carboxylation is probably crucial for Mg(2+) binding and, consequently, for the gamma-phosphate positioning of ATP.</text>
</comment>
<dbReference type="GO" id="GO:0005737">
    <property type="term" value="C:cytoplasm"/>
    <property type="evidence" value="ECO:0007669"/>
    <property type="project" value="UniProtKB-SubCell"/>
</dbReference>
<dbReference type="GO" id="GO:0008360">
    <property type="term" value="P:regulation of cell shape"/>
    <property type="evidence" value="ECO:0007669"/>
    <property type="project" value="UniProtKB-KW"/>
</dbReference>
<dbReference type="EMBL" id="CP015220">
    <property type="protein sequence ID" value="AMY24311.1"/>
    <property type="molecule type" value="Genomic_DNA"/>
</dbReference>
<protein>
    <recommendedName>
        <fullName evidence="7">UDP-N-acetylmuramyl-tripeptide synthetase</fullName>
        <ecNumber evidence="7">6.3.2.-</ecNumber>
    </recommendedName>
    <alternativeName>
        <fullName evidence="7">UDP-MurNAc-tripeptide synthetase</fullName>
    </alternativeName>
</protein>
<keyword evidence="13" id="KW-1185">Reference proteome</keyword>
<gene>
    <name evidence="12" type="primary">murE_1</name>
    <name evidence="7" type="synonym">murE</name>
    <name evidence="12" type="ORF">A3Q41_03020</name>
</gene>
<dbReference type="InterPro" id="IPR036615">
    <property type="entry name" value="Mur_ligase_C_dom_sf"/>
</dbReference>
<dbReference type="InterPro" id="IPR036565">
    <property type="entry name" value="Mur-like_cat_sf"/>
</dbReference>
<dbReference type="InterPro" id="IPR035911">
    <property type="entry name" value="MurE/MurF_N"/>
</dbReference>
<keyword evidence="6 7" id="KW-0961">Cell wall biogenesis/degradation</keyword>
<keyword evidence="7" id="KW-0460">Magnesium</keyword>
<proteinExistence type="inferred from homology"/>
<dbReference type="Proteomes" id="UP000076038">
    <property type="component" value="Chromosome"/>
</dbReference>
<organism evidence="12 13">
    <name type="scientific">Rhodococcoides fascians</name>
    <name type="common">Rhodococcus fascians</name>
    <dbReference type="NCBI Taxonomy" id="1828"/>
    <lineage>
        <taxon>Bacteria</taxon>
        <taxon>Bacillati</taxon>
        <taxon>Actinomycetota</taxon>
        <taxon>Actinomycetes</taxon>
        <taxon>Mycobacteriales</taxon>
        <taxon>Nocardiaceae</taxon>
        <taxon>Rhodococcoides</taxon>
    </lineage>
</organism>
<feature type="binding site" evidence="7">
    <location>
        <begin position="164"/>
        <end position="165"/>
    </location>
    <ligand>
        <name>UDP-N-acetyl-alpha-D-muramoyl-L-alanyl-D-glutamate</name>
        <dbReference type="ChEBI" id="CHEBI:83900"/>
    </ligand>
</feature>
<feature type="binding site" evidence="7">
    <location>
        <position position="45"/>
    </location>
    <ligand>
        <name>UDP-N-acetyl-alpha-D-muramoyl-L-alanyl-D-glutamate</name>
        <dbReference type="ChEBI" id="CHEBI:83900"/>
    </ligand>
</feature>
<comment type="caution">
    <text evidence="7">Lacks conserved residue(s) required for the propagation of feature annotation.</text>
</comment>
<dbReference type="SUPFAM" id="SSF53244">
    <property type="entry name" value="MurD-like peptide ligases, peptide-binding domain"/>
    <property type="match status" value="1"/>
</dbReference>
<reference evidence="12 13" key="1">
    <citation type="journal article" date="2016" name="Genome Announc.">
        <title>Complete Genome and Plasmid Sequences for Rhodococcus fascians D188 and Draft Sequences for Rhodococcus Isolates PBTS 1 and PBTS 2.</title>
        <authorList>
            <person name="Stamler R.A."/>
            <person name="Vereecke D."/>
            <person name="Zhang Y."/>
            <person name="Schilkey F."/>
            <person name="Devitt N."/>
            <person name="Randall J.J."/>
        </authorList>
    </citation>
    <scope>NUCLEOTIDE SEQUENCE [LARGE SCALE GENOMIC DNA]</scope>
    <source>
        <strain evidence="12 13">PBTS2</strain>
    </source>
</reference>
<dbReference type="GO" id="GO:0016881">
    <property type="term" value="F:acid-amino acid ligase activity"/>
    <property type="evidence" value="ECO:0007669"/>
    <property type="project" value="UniProtKB-UniRule"/>
</dbReference>
<dbReference type="HAMAP" id="MF_00208">
    <property type="entry name" value="MurE"/>
    <property type="match status" value="1"/>
</dbReference>
<dbReference type="Gene3D" id="3.90.190.20">
    <property type="entry name" value="Mur ligase, C-terminal domain"/>
    <property type="match status" value="1"/>
</dbReference>
<dbReference type="SUPFAM" id="SSF63418">
    <property type="entry name" value="MurE/MurF N-terminal domain"/>
    <property type="match status" value="1"/>
</dbReference>
<evidence type="ECO:0000259" key="11">
    <source>
        <dbReference type="Pfam" id="PF08245"/>
    </source>
</evidence>
<evidence type="ECO:0000256" key="2">
    <source>
        <dbReference type="ARBA" id="ARBA00022618"/>
    </source>
</evidence>
<evidence type="ECO:0000256" key="1">
    <source>
        <dbReference type="ARBA" id="ARBA00005898"/>
    </source>
</evidence>
<dbReference type="Gene3D" id="3.40.1390.10">
    <property type="entry name" value="MurE/MurF, N-terminal domain"/>
    <property type="match status" value="1"/>
</dbReference>
<dbReference type="KEGG" id="rhs:A3Q41_03020"/>
<dbReference type="Pfam" id="PF08245">
    <property type="entry name" value="Mur_ligase_M"/>
    <property type="match status" value="1"/>
</dbReference>
<dbReference type="Pfam" id="PF02875">
    <property type="entry name" value="Mur_ligase_C"/>
    <property type="match status" value="1"/>
</dbReference>